<name>A0ACB9R612_9MYRT</name>
<sequence>MCCLRLPRRLLLRSLRCPEDPRPRGLLRRLRLGPQRPRDPVLVTAAAAKDDSKANADPPPQGTPPTPTSAPSPPMEESALNTTPNATSYPGPITFSIWPPSQRTRDAVIARLVDTLSTPSVLSKRYGTLPQDEASESAHAIEEEAFNAAGGASTAASHRGASAY</sequence>
<proteinExistence type="predicted"/>
<evidence type="ECO:0000313" key="1">
    <source>
        <dbReference type="EMBL" id="KAI4372888.1"/>
    </source>
</evidence>
<reference evidence="2" key="1">
    <citation type="journal article" date="2023" name="Front. Plant Sci.">
        <title>Chromosomal-level genome assembly of Melastoma candidum provides insights into trichome evolution.</title>
        <authorList>
            <person name="Zhong Y."/>
            <person name="Wu W."/>
            <person name="Sun C."/>
            <person name="Zou P."/>
            <person name="Liu Y."/>
            <person name="Dai S."/>
            <person name="Zhou R."/>
        </authorList>
    </citation>
    <scope>NUCLEOTIDE SEQUENCE [LARGE SCALE GENOMIC DNA]</scope>
</reference>
<dbReference type="EMBL" id="CM042883">
    <property type="protein sequence ID" value="KAI4372888.1"/>
    <property type="molecule type" value="Genomic_DNA"/>
</dbReference>
<keyword evidence="2" id="KW-1185">Reference proteome</keyword>
<protein>
    <submittedName>
        <fullName evidence="1">Uncharacterized protein</fullName>
    </submittedName>
</protein>
<organism evidence="1 2">
    <name type="scientific">Melastoma candidum</name>
    <dbReference type="NCBI Taxonomy" id="119954"/>
    <lineage>
        <taxon>Eukaryota</taxon>
        <taxon>Viridiplantae</taxon>
        <taxon>Streptophyta</taxon>
        <taxon>Embryophyta</taxon>
        <taxon>Tracheophyta</taxon>
        <taxon>Spermatophyta</taxon>
        <taxon>Magnoliopsida</taxon>
        <taxon>eudicotyledons</taxon>
        <taxon>Gunneridae</taxon>
        <taxon>Pentapetalae</taxon>
        <taxon>rosids</taxon>
        <taxon>malvids</taxon>
        <taxon>Myrtales</taxon>
        <taxon>Melastomataceae</taxon>
        <taxon>Melastomatoideae</taxon>
        <taxon>Melastomateae</taxon>
        <taxon>Melastoma</taxon>
    </lineage>
</organism>
<comment type="caution">
    <text evidence="1">The sequence shown here is derived from an EMBL/GenBank/DDBJ whole genome shotgun (WGS) entry which is preliminary data.</text>
</comment>
<gene>
    <name evidence="1" type="ORF">MLD38_011070</name>
</gene>
<dbReference type="Proteomes" id="UP001057402">
    <property type="component" value="Chromosome 4"/>
</dbReference>
<evidence type="ECO:0000313" key="2">
    <source>
        <dbReference type="Proteomes" id="UP001057402"/>
    </source>
</evidence>
<accession>A0ACB9R612</accession>